<dbReference type="AlphaFoldDB" id="A0A437MGG3"/>
<protein>
    <submittedName>
        <fullName evidence="2">Uncharacterized protein</fullName>
    </submittedName>
</protein>
<evidence type="ECO:0000313" key="2">
    <source>
        <dbReference type="EMBL" id="RVT96717.1"/>
    </source>
</evidence>
<evidence type="ECO:0000313" key="3">
    <source>
        <dbReference type="Proteomes" id="UP000282957"/>
    </source>
</evidence>
<keyword evidence="3" id="KW-1185">Reference proteome</keyword>
<dbReference type="EMBL" id="SACL01000003">
    <property type="protein sequence ID" value="RVT96717.1"/>
    <property type="molecule type" value="Genomic_DNA"/>
</dbReference>
<gene>
    <name evidence="2" type="ORF">EOD42_09890</name>
</gene>
<feature type="compositionally biased region" description="Pro residues" evidence="1">
    <location>
        <begin position="1208"/>
        <end position="1217"/>
    </location>
</feature>
<sequence length="1217" mass="132416">MLMLRAGIGLVAACAMLALVAWTGWLKTESLSEQVEEKLGIFRFLLEIYGVRDILLAYPAESTAILFGFIIGGTVPAAARDWLHERFLASFNDEVLAPVAERLRPDREDGPDISFVDLAWRPGTSPKRVAAWKTLMGWCQGQLAPDRQQRLSQAVLVGRTGAGKSRMAYELARHLARRDMLGGARPKATRSWRLGVYLRHALPGLRRRADDPWDAGLLLPGPGDADFTQFCERLKGWRPRRPTILLLDDPPPERLEEAGWLGQCWKALGAGRAFAHPVCLLVINQSVPPETGLTYEPATDSWQRGGKPADPPPVSLPAQQAFSEQETLEIAFASGHALGDLQTERTIRAQLYKVTEGNPLLIQLAIEWLRDGKPVERITAEALSDARAARILVAFEQRGVREDSQRAALALATLVGGASRERVEAGIARIWANATKLPEPAQLRACFPADPLQPGNDWRLPAIRPEIIGDVFIERVLAAMGPRHAIRLVEAACTVDAAAMLRGMRRTLRDPGSAMGQAMAAFDPDSVEEWLDPVEFALAWADVAIICQPDDTPTTAATRKASMEQALRAVERLDDEQKRAFCDGLTRLCDIPAERRAERQLRVPAAIRLMNHAANSMAGALPPGLWLTFFERTMFCELSDPGDLDGMARSAALLRTSRDIDRFAAALWDWFDGLRGKLAPVWGALFNADQDRPATDQEKTLRAARAARYATLASLSDPKQAHEAANLAMALAASTAPDAAILRELAMAHRYEADCWSRLPNGEGADRARQAADVTAALARQLPDDAALRQEEVLARSCEAVAWSIVPGGTASARAHEIAHEAAATAARFPADILLQQAAARTLQHEALAWCLVDRGGQSLRSRQATEAALAIARRFPGDRIMAMATAHAFYCASFAAANVPEGAQAAQAREAAEAAMACVLGVFDHGRSMRHAVAARANEAEAWSKIPHGIGADQARRSAAEAVAIARSFPDNINIQQSAVLARSHEAFAWNQVPQGAQANRSQAAADAAVALASRFPDEVEIQMEAATARRYEAYAWMCVPHGATALKVRKAADAVRDLAQPALHIPKAVHDMAEARFYEAYAWAEVPLGREAPRCAEAVKLTTDITSRHPDDIEMQRTAISAWSFATQAWVQVAGDSAAALAREAAQAGLDIARRFPTDIPIGKRAAEIRQWLARLDSPPTLERPRPPAPHSWPIAGSTYSWKPAPRSPGPPENP</sequence>
<dbReference type="Proteomes" id="UP000282957">
    <property type="component" value="Unassembled WGS sequence"/>
</dbReference>
<proteinExistence type="predicted"/>
<reference evidence="2 3" key="1">
    <citation type="submission" date="2019-01" db="EMBL/GenBank/DDBJ databases">
        <authorList>
            <person name="Chen W.-M."/>
        </authorList>
    </citation>
    <scope>NUCLEOTIDE SEQUENCE [LARGE SCALE GENOMIC DNA]</scope>
    <source>
        <strain evidence="2 3">CCP-6</strain>
    </source>
</reference>
<accession>A0A437MGG3</accession>
<evidence type="ECO:0000256" key="1">
    <source>
        <dbReference type="SAM" id="MobiDB-lite"/>
    </source>
</evidence>
<comment type="caution">
    <text evidence="2">The sequence shown here is derived from an EMBL/GenBank/DDBJ whole genome shotgun (WGS) entry which is preliminary data.</text>
</comment>
<dbReference type="OrthoDB" id="6278038at2"/>
<dbReference type="RefSeq" id="WP_127787369.1">
    <property type="nucleotide sequence ID" value="NZ_SACL01000003.1"/>
</dbReference>
<organism evidence="2 3">
    <name type="scientific">Rhodovarius crocodyli</name>
    <dbReference type="NCBI Taxonomy" id="1979269"/>
    <lineage>
        <taxon>Bacteria</taxon>
        <taxon>Pseudomonadati</taxon>
        <taxon>Pseudomonadota</taxon>
        <taxon>Alphaproteobacteria</taxon>
        <taxon>Acetobacterales</taxon>
        <taxon>Roseomonadaceae</taxon>
        <taxon>Rhodovarius</taxon>
    </lineage>
</organism>
<feature type="region of interest" description="Disordered" evidence="1">
    <location>
        <begin position="1180"/>
        <end position="1217"/>
    </location>
</feature>
<name>A0A437MGG3_9PROT</name>